<dbReference type="PANTHER" id="PTHR10492:SF101">
    <property type="entry name" value="ATP-DEPENDENT DNA HELICASE"/>
    <property type="match status" value="1"/>
</dbReference>
<comment type="catalytic activity">
    <reaction evidence="1">
        <text>ATP + H2O = ADP + phosphate + H(+)</text>
        <dbReference type="Rhea" id="RHEA:13065"/>
        <dbReference type="ChEBI" id="CHEBI:15377"/>
        <dbReference type="ChEBI" id="CHEBI:15378"/>
        <dbReference type="ChEBI" id="CHEBI:30616"/>
        <dbReference type="ChEBI" id="CHEBI:43474"/>
        <dbReference type="ChEBI" id="CHEBI:456216"/>
        <dbReference type="EC" id="5.6.2.3"/>
    </reaction>
</comment>
<feature type="domain" description="Helitron helicase-like" evidence="3">
    <location>
        <begin position="404"/>
        <end position="578"/>
    </location>
</feature>
<evidence type="ECO:0000313" key="4">
    <source>
        <dbReference type="EMBL" id="KAJ9544150.1"/>
    </source>
</evidence>
<gene>
    <name evidence="4" type="ORF">OSB04_023857</name>
</gene>
<dbReference type="InterPro" id="IPR027417">
    <property type="entry name" value="P-loop_NTPase"/>
</dbReference>
<dbReference type="EMBL" id="JARYMX010000006">
    <property type="protein sequence ID" value="KAJ9544150.1"/>
    <property type="molecule type" value="Genomic_DNA"/>
</dbReference>
<dbReference type="GO" id="GO:0000723">
    <property type="term" value="P:telomere maintenance"/>
    <property type="evidence" value="ECO:0007669"/>
    <property type="project" value="InterPro"/>
</dbReference>
<evidence type="ECO:0000259" key="2">
    <source>
        <dbReference type="Pfam" id="PF05970"/>
    </source>
</evidence>
<keyword evidence="1" id="KW-0347">Helicase</keyword>
<organism evidence="4 5">
    <name type="scientific">Centaurea solstitialis</name>
    <name type="common">yellow star-thistle</name>
    <dbReference type="NCBI Taxonomy" id="347529"/>
    <lineage>
        <taxon>Eukaryota</taxon>
        <taxon>Viridiplantae</taxon>
        <taxon>Streptophyta</taxon>
        <taxon>Embryophyta</taxon>
        <taxon>Tracheophyta</taxon>
        <taxon>Spermatophyta</taxon>
        <taxon>Magnoliopsida</taxon>
        <taxon>eudicotyledons</taxon>
        <taxon>Gunneridae</taxon>
        <taxon>Pentapetalae</taxon>
        <taxon>asterids</taxon>
        <taxon>campanulids</taxon>
        <taxon>Asterales</taxon>
        <taxon>Asteraceae</taxon>
        <taxon>Carduoideae</taxon>
        <taxon>Cardueae</taxon>
        <taxon>Centaureinae</taxon>
        <taxon>Centaurea</taxon>
    </lineage>
</organism>
<proteinExistence type="inferred from homology"/>
<dbReference type="SUPFAM" id="SSF52540">
    <property type="entry name" value="P-loop containing nucleoside triphosphate hydrolases"/>
    <property type="match status" value="2"/>
</dbReference>
<dbReference type="GO" id="GO:0005524">
    <property type="term" value="F:ATP binding"/>
    <property type="evidence" value="ECO:0007669"/>
    <property type="project" value="UniProtKB-KW"/>
</dbReference>
<evidence type="ECO:0000259" key="3">
    <source>
        <dbReference type="Pfam" id="PF14214"/>
    </source>
</evidence>
<dbReference type="PANTHER" id="PTHR10492">
    <property type="match status" value="1"/>
</dbReference>
<evidence type="ECO:0000313" key="5">
    <source>
        <dbReference type="Proteomes" id="UP001172457"/>
    </source>
</evidence>
<dbReference type="GO" id="GO:0043139">
    <property type="term" value="F:5'-3' DNA helicase activity"/>
    <property type="evidence" value="ECO:0007669"/>
    <property type="project" value="UniProtKB-EC"/>
</dbReference>
<dbReference type="InterPro" id="IPR025476">
    <property type="entry name" value="Helitron_helicase-like"/>
</dbReference>
<dbReference type="GO" id="GO:0006281">
    <property type="term" value="P:DNA repair"/>
    <property type="evidence" value="ECO:0007669"/>
    <property type="project" value="UniProtKB-KW"/>
</dbReference>
<accession>A0AA38SXE0</accession>
<evidence type="ECO:0000256" key="1">
    <source>
        <dbReference type="RuleBase" id="RU363044"/>
    </source>
</evidence>
<comment type="caution">
    <text evidence="4">The sequence shown here is derived from an EMBL/GenBank/DDBJ whole genome shotgun (WGS) entry which is preliminary data.</text>
</comment>
<dbReference type="Proteomes" id="UP001172457">
    <property type="component" value="Chromosome 6"/>
</dbReference>
<keyword evidence="1" id="KW-0547">Nucleotide-binding</keyword>
<feature type="domain" description="DNA helicase Pif1-like DEAD-box helicase" evidence="2">
    <location>
        <begin position="1033"/>
        <end position="1254"/>
    </location>
</feature>
<keyword evidence="5" id="KW-1185">Reference proteome</keyword>
<dbReference type="GO" id="GO:0006310">
    <property type="term" value="P:DNA recombination"/>
    <property type="evidence" value="ECO:0007669"/>
    <property type="project" value="UniProtKB-KW"/>
</dbReference>
<dbReference type="Gene3D" id="3.40.50.300">
    <property type="entry name" value="P-loop containing nucleotide triphosphate hydrolases"/>
    <property type="match status" value="1"/>
</dbReference>
<keyword evidence="1" id="KW-0227">DNA damage</keyword>
<reference evidence="4" key="1">
    <citation type="submission" date="2023-03" db="EMBL/GenBank/DDBJ databases">
        <title>Chromosome-scale reference genome and RAD-based genetic map of yellow starthistle (Centaurea solstitialis) reveal putative structural variation and QTLs associated with invader traits.</title>
        <authorList>
            <person name="Reatini B."/>
            <person name="Cang F.A."/>
            <person name="Jiang Q."/>
            <person name="Mckibben M.T.W."/>
            <person name="Barker M.S."/>
            <person name="Rieseberg L.H."/>
            <person name="Dlugosch K.M."/>
        </authorList>
    </citation>
    <scope>NUCLEOTIDE SEQUENCE</scope>
    <source>
        <strain evidence="4">CAN-66</strain>
        <tissue evidence="4">Leaf</tissue>
    </source>
</reference>
<dbReference type="InterPro" id="IPR010285">
    <property type="entry name" value="DNA_helicase_pif1-like_DEAD"/>
</dbReference>
<dbReference type="Pfam" id="PF14214">
    <property type="entry name" value="Helitron_like_N"/>
    <property type="match status" value="1"/>
</dbReference>
<sequence length="1391" mass="160225">MENFEEVGEIRVPLSRLARYERRHKLRQRRLRPLPHSSYVLQRKFEIINRSALPNPEKTRLKIQSVNTLYRIPTYWNLEAISRMNVNAPQNIQNMSVVESSRNTVIPKENIATPWNFGKPNHTCGHCGAIMWYEERSRKDRNTSNPKFTSCCLEGRVRLPLLPPTPQTLDYLLSLESGVKGVNFRKEIRTYNSMFAFTSLGCRVDTKINLGKGPYIYRVSGQNCHRIGSLLPEIGKKPQFAQLYIYDTENETNNRVDAMRRQFGVDDIDLEITKDLSTMLEEHNVLVHSFRVARDRYRSQPNTVFRLRIINNRTTDGRQYNLPGANEVAGLIVGDLSEKNFERDVIVEHRNTGLQRITNLHPSFMSMTYPLIHPYGEDGFRENISLQDMHASSSKRQFVTMRQYYCFRLQQRSNEGHTLLRAGRLLQQYIVDAYMSIEEGRFRWIRNNQDQLRTDLYCGLMDAINRGDTDGKKIGKSIILPSSHTGSPRYRVQNYQDAMAICKWAGYPDYFVTFTCNPKWPEINEMLHLMEQEDDPNRVDIINRVFEIKLKQLMADLKAGKPFGKFQKRGLPHAHILLFLESSAKNPSTDRIDKMITAEIPNQSIDPDGFNAVSKFMIHGPCGDLYPSSPCMIERECSKHFPKRFVARTTIDEDGFPIYRRRDTGAFVEKNKHKLDNRYVVPYNRDLTVKYDAHINVELCNHSRAVKYLFKYIHKGSDRATATVSSANPDDDRDEIKTYLDCRYISAAEACWRIFQYDIHYRYPAVERLPFHLPGEQSVVFNENDNPESIVVRPGVSRTKFTEWLETNKRNPDARELTYSNFPKEWVWNTNNKIWTRRKKGISVGRIYFAHPSSGERFYMRMLLNFVKGCTSYEHIRTVNGITYPSFKGACYALGLLDDDDEWVDCLTEAANWATGHELRLLFVTILANCQVSDAPNLWRRNYAALSEDIATQQRKRYRAHNMQVTDDQIEAHTLFEIEAIMLRMGKSLKDIDGMPLPNTELLRDFRNRLVNEELDYCMEDLKVAHDTAFTSLNSCQKKAYDAILASVYNDQGDLIFIHGRGGTGKTFLWNTVVSRLRSEGKIVLPVATSGVAALLLPNGRTAHSRFRIPLDLTPESTCEIRHGTHIAELLQKTALIIWDEAPMAHKHSFEALDKSLRDIMSCRYENSKDKPFGGLTVVCGGDFRQILPVITKGNRADTVNAALNSSYLWPLFKVFELNENMRLKSNTLSPTDITNTKVFDSWMLQIGNGTIYDDVPNELIQLPHGIFQQTIGNPIEDIVAMIYPSLLENCSNPSYITERAILTPKNDMVQELNDFIMDMLPGEGKTYLSSDTVCKGSVQTNDEDLLYPTEFLNSLRFNGIPNHEIQLKVGARLCYYATSIKQKDYAMEHD</sequence>
<dbReference type="GO" id="GO:0016787">
    <property type="term" value="F:hydrolase activity"/>
    <property type="evidence" value="ECO:0007669"/>
    <property type="project" value="UniProtKB-KW"/>
</dbReference>
<keyword evidence="1" id="KW-0233">DNA recombination</keyword>
<keyword evidence="1" id="KW-0234">DNA repair</keyword>
<keyword evidence="1" id="KW-0067">ATP-binding</keyword>
<name>A0AA38SXE0_9ASTR</name>
<protein>
    <recommendedName>
        <fullName evidence="1">ATP-dependent DNA helicase</fullName>
        <ecNumber evidence="1">5.6.2.3</ecNumber>
    </recommendedName>
</protein>
<comment type="cofactor">
    <cofactor evidence="1">
        <name>Mg(2+)</name>
        <dbReference type="ChEBI" id="CHEBI:18420"/>
    </cofactor>
</comment>
<keyword evidence="1" id="KW-0378">Hydrolase</keyword>
<comment type="similarity">
    <text evidence="1">Belongs to the helicase family.</text>
</comment>
<dbReference type="EC" id="5.6.2.3" evidence="1"/>
<dbReference type="Pfam" id="PF05970">
    <property type="entry name" value="PIF1"/>
    <property type="match status" value="1"/>
</dbReference>